<feature type="domain" description="Cell wall-active antibiotics response LiaF-like C-terminal" evidence="9">
    <location>
        <begin position="342"/>
        <end position="437"/>
    </location>
</feature>
<keyword evidence="2" id="KW-1003">Cell membrane</keyword>
<comment type="caution">
    <text evidence="10">The sequence shown here is derived from an EMBL/GenBank/DDBJ whole genome shotgun (WGS) entry which is preliminary data.</text>
</comment>
<dbReference type="PANTHER" id="PTHR33885">
    <property type="entry name" value="PHAGE SHOCK PROTEIN C"/>
    <property type="match status" value="1"/>
</dbReference>
<keyword evidence="5 7" id="KW-0472">Membrane</keyword>
<accession>A0ABW5GGD6</accession>
<feature type="domain" description="Phage shock protein PspC N-terminal" evidence="8">
    <location>
        <begin position="29"/>
        <end position="84"/>
    </location>
</feature>
<keyword evidence="3 7" id="KW-0812">Transmembrane</keyword>
<organism evidence="10 11">
    <name type="scientific">Amycolatopsis samaneae</name>
    <dbReference type="NCBI Taxonomy" id="664691"/>
    <lineage>
        <taxon>Bacteria</taxon>
        <taxon>Bacillati</taxon>
        <taxon>Actinomycetota</taxon>
        <taxon>Actinomycetes</taxon>
        <taxon>Pseudonocardiales</taxon>
        <taxon>Pseudonocardiaceae</taxon>
        <taxon>Amycolatopsis</taxon>
    </lineage>
</organism>
<evidence type="ECO:0000256" key="2">
    <source>
        <dbReference type="ARBA" id="ARBA00022475"/>
    </source>
</evidence>
<sequence length="440" mass="45069">MSGASESRTSKPRLVNDFEETVKDFWVSRPRRPFSGRKFAGVAAGLGNRYGIDPVVVRVALVVATVFGGFGVAFYLLGWLFFPGESDEVSGFEALIGRGRSSVSPAFAVLLCVALLPSVFTAFGGGGWFDGGGLLGLALTTATLYLLHRGRGRFNRPDPVTPRGKHATTPFATAGFAETSLGNGAFTMTDTTTAQAPSSTGFDPLAADPAGWDLPEAAPPPEPPRPGPPPGSPAPRGRRSRIGSAAFGLAVLTGGAGVALSLDGNSWFTLPHIIGMMLAVVGVGLVAGAFRNGGRGLIGLAVPLAIAGMVLTTVPFDNFTLRGGVGDLKATPRTAAEVLPSYQHTAGDIRLDLTGLPTGEPITTTVTNGAGDTKVIVPETADVTVTCKSDAGQVDCLDHGSSGVGQSPTVVTDDGTDGPGGQKITLTVTNTLGDVEVRRG</sequence>
<feature type="transmembrane region" description="Helical" evidence="7">
    <location>
        <begin position="268"/>
        <end position="290"/>
    </location>
</feature>
<evidence type="ECO:0000259" key="9">
    <source>
        <dbReference type="Pfam" id="PF09922"/>
    </source>
</evidence>
<evidence type="ECO:0000256" key="7">
    <source>
        <dbReference type="SAM" id="Phobius"/>
    </source>
</evidence>
<evidence type="ECO:0000256" key="3">
    <source>
        <dbReference type="ARBA" id="ARBA00022692"/>
    </source>
</evidence>
<dbReference type="Proteomes" id="UP001597419">
    <property type="component" value="Unassembled WGS sequence"/>
</dbReference>
<evidence type="ECO:0000256" key="6">
    <source>
        <dbReference type="SAM" id="MobiDB-lite"/>
    </source>
</evidence>
<dbReference type="InterPro" id="IPR052027">
    <property type="entry name" value="PspC"/>
</dbReference>
<evidence type="ECO:0000256" key="1">
    <source>
        <dbReference type="ARBA" id="ARBA00004162"/>
    </source>
</evidence>
<evidence type="ECO:0000259" key="8">
    <source>
        <dbReference type="Pfam" id="PF04024"/>
    </source>
</evidence>
<keyword evidence="4 7" id="KW-1133">Transmembrane helix</keyword>
<dbReference type="PANTHER" id="PTHR33885:SF3">
    <property type="entry name" value="PHAGE SHOCK PROTEIN C"/>
    <property type="match status" value="1"/>
</dbReference>
<keyword evidence="11" id="KW-1185">Reference proteome</keyword>
<feature type="transmembrane region" description="Helical" evidence="7">
    <location>
        <begin position="55"/>
        <end position="82"/>
    </location>
</feature>
<feature type="transmembrane region" description="Helical" evidence="7">
    <location>
        <begin position="297"/>
        <end position="316"/>
    </location>
</feature>
<evidence type="ECO:0000313" key="11">
    <source>
        <dbReference type="Proteomes" id="UP001597419"/>
    </source>
</evidence>
<dbReference type="InterPro" id="IPR024425">
    <property type="entry name" value="LiaF-like_C"/>
</dbReference>
<dbReference type="EMBL" id="JBHUKU010000006">
    <property type="protein sequence ID" value="MFD2459537.1"/>
    <property type="molecule type" value="Genomic_DNA"/>
</dbReference>
<gene>
    <name evidence="10" type="ORF">ACFSYJ_13070</name>
</gene>
<dbReference type="RefSeq" id="WP_345396915.1">
    <property type="nucleotide sequence ID" value="NZ_BAABHG010000008.1"/>
</dbReference>
<protein>
    <submittedName>
        <fullName evidence="10">PspC domain-containing protein</fullName>
    </submittedName>
</protein>
<feature type="region of interest" description="Disordered" evidence="6">
    <location>
        <begin position="399"/>
        <end position="420"/>
    </location>
</feature>
<feature type="transmembrane region" description="Helical" evidence="7">
    <location>
        <begin position="129"/>
        <end position="147"/>
    </location>
</feature>
<feature type="transmembrane region" description="Helical" evidence="7">
    <location>
        <begin position="103"/>
        <end position="123"/>
    </location>
</feature>
<dbReference type="Pfam" id="PF09922">
    <property type="entry name" value="LiaF-like_C"/>
    <property type="match status" value="1"/>
</dbReference>
<dbReference type="InterPro" id="IPR007168">
    <property type="entry name" value="Phageshock_PspC_N"/>
</dbReference>
<feature type="region of interest" description="Disordered" evidence="6">
    <location>
        <begin position="209"/>
        <end position="240"/>
    </location>
</feature>
<dbReference type="Pfam" id="PF04024">
    <property type="entry name" value="PspC"/>
    <property type="match status" value="1"/>
</dbReference>
<proteinExistence type="predicted"/>
<evidence type="ECO:0000256" key="4">
    <source>
        <dbReference type="ARBA" id="ARBA00022989"/>
    </source>
</evidence>
<evidence type="ECO:0000313" key="10">
    <source>
        <dbReference type="EMBL" id="MFD2459537.1"/>
    </source>
</evidence>
<name>A0ABW5GGD6_9PSEU</name>
<comment type="subcellular location">
    <subcellularLocation>
        <location evidence="1">Cell membrane</location>
        <topology evidence="1">Single-pass membrane protein</topology>
    </subcellularLocation>
</comment>
<evidence type="ECO:0000256" key="5">
    <source>
        <dbReference type="ARBA" id="ARBA00023136"/>
    </source>
</evidence>
<feature type="compositionally biased region" description="Pro residues" evidence="6">
    <location>
        <begin position="217"/>
        <end position="233"/>
    </location>
</feature>
<reference evidence="11" key="1">
    <citation type="journal article" date="2019" name="Int. J. Syst. Evol. Microbiol.">
        <title>The Global Catalogue of Microorganisms (GCM) 10K type strain sequencing project: providing services to taxonomists for standard genome sequencing and annotation.</title>
        <authorList>
            <consortium name="The Broad Institute Genomics Platform"/>
            <consortium name="The Broad Institute Genome Sequencing Center for Infectious Disease"/>
            <person name="Wu L."/>
            <person name="Ma J."/>
        </authorList>
    </citation>
    <scope>NUCLEOTIDE SEQUENCE [LARGE SCALE GENOMIC DNA]</scope>
    <source>
        <strain evidence="11">CGMCC 4.7643</strain>
    </source>
</reference>
<feature type="transmembrane region" description="Helical" evidence="7">
    <location>
        <begin position="242"/>
        <end position="262"/>
    </location>
</feature>